<dbReference type="PANTHER" id="PTHR43194:SF5">
    <property type="entry name" value="PIMELOYL-[ACYL-CARRIER PROTEIN] METHYL ESTER ESTERASE"/>
    <property type="match status" value="1"/>
</dbReference>
<comment type="caution">
    <text evidence="2">The sequence shown here is derived from an EMBL/GenBank/DDBJ whole genome shotgun (WGS) entry which is preliminary data.</text>
</comment>
<evidence type="ECO:0000313" key="2">
    <source>
        <dbReference type="EMBL" id="MEK8033576.1"/>
    </source>
</evidence>
<accession>A0ABU9BUN8</accession>
<dbReference type="EMBL" id="JBBUTG010000018">
    <property type="protein sequence ID" value="MEK8033576.1"/>
    <property type="molecule type" value="Genomic_DNA"/>
</dbReference>
<dbReference type="GO" id="GO:0016787">
    <property type="term" value="F:hydrolase activity"/>
    <property type="evidence" value="ECO:0007669"/>
    <property type="project" value="UniProtKB-KW"/>
</dbReference>
<keyword evidence="3" id="KW-1185">Reference proteome</keyword>
<proteinExistence type="predicted"/>
<evidence type="ECO:0000259" key="1">
    <source>
        <dbReference type="Pfam" id="PF12697"/>
    </source>
</evidence>
<dbReference type="InterPro" id="IPR000073">
    <property type="entry name" value="AB_hydrolase_1"/>
</dbReference>
<name>A0ABU9BUN8_9BURK</name>
<dbReference type="Pfam" id="PF12697">
    <property type="entry name" value="Abhydrolase_6"/>
    <property type="match status" value="1"/>
</dbReference>
<protein>
    <submittedName>
        <fullName evidence="2">Alpha/beta hydrolase</fullName>
    </submittedName>
</protein>
<dbReference type="Proteomes" id="UP001371218">
    <property type="component" value="Unassembled WGS sequence"/>
</dbReference>
<feature type="domain" description="AB hydrolase-1" evidence="1">
    <location>
        <begin position="8"/>
        <end position="244"/>
    </location>
</feature>
<sequence length="262" mass="29417">MNRPTTWVLLRGLTRERRHWGDFVDHWRRAMPQARLCLLDLPGSGDRCHERSPTTVRAMTESLRDRLVRETVPGPYRLLAMSLGGMVAVDWAARYPGELESAVLINTSLAGSSPFYRRLRPTNYPALCRLLWSGGDVEAREAAVLSLTSARPDRLPDVVAHWSSIYRDAPVTTANALRQVLAAARFRAPAAAPTVPLLLMAAAGDRLVNPECSRALARAWDVPLKVHPWAGHDLPLDDPEWVVRQTRRWLKAKEFESTKTFA</sequence>
<gene>
    <name evidence="2" type="ORF">AACH06_22370</name>
</gene>
<organism evidence="2 3">
    <name type="scientific">Ideonella lacteola</name>
    <dbReference type="NCBI Taxonomy" id="2984193"/>
    <lineage>
        <taxon>Bacteria</taxon>
        <taxon>Pseudomonadati</taxon>
        <taxon>Pseudomonadota</taxon>
        <taxon>Betaproteobacteria</taxon>
        <taxon>Burkholderiales</taxon>
        <taxon>Sphaerotilaceae</taxon>
        <taxon>Ideonella</taxon>
    </lineage>
</organism>
<dbReference type="Gene3D" id="3.40.50.1820">
    <property type="entry name" value="alpha/beta hydrolase"/>
    <property type="match status" value="1"/>
</dbReference>
<dbReference type="RefSeq" id="WP_341428001.1">
    <property type="nucleotide sequence ID" value="NZ_JBBUTG010000018.1"/>
</dbReference>
<reference evidence="2 3" key="1">
    <citation type="submission" date="2024-04" db="EMBL/GenBank/DDBJ databases">
        <title>Novel species of the genus Ideonella isolated from streams.</title>
        <authorList>
            <person name="Lu H."/>
        </authorList>
    </citation>
    <scope>NUCLEOTIDE SEQUENCE [LARGE SCALE GENOMIC DNA]</scope>
    <source>
        <strain evidence="2 3">DXS29W</strain>
    </source>
</reference>
<dbReference type="PANTHER" id="PTHR43194">
    <property type="entry name" value="HYDROLASE ALPHA/BETA FOLD FAMILY"/>
    <property type="match status" value="1"/>
</dbReference>
<dbReference type="SUPFAM" id="SSF53474">
    <property type="entry name" value="alpha/beta-Hydrolases"/>
    <property type="match status" value="1"/>
</dbReference>
<evidence type="ECO:0000313" key="3">
    <source>
        <dbReference type="Proteomes" id="UP001371218"/>
    </source>
</evidence>
<dbReference type="InterPro" id="IPR029058">
    <property type="entry name" value="AB_hydrolase_fold"/>
</dbReference>
<dbReference type="InterPro" id="IPR050228">
    <property type="entry name" value="Carboxylesterase_BioH"/>
</dbReference>
<keyword evidence="2" id="KW-0378">Hydrolase</keyword>